<comment type="similarity">
    <text evidence="1">Belongs to the EutP/PduV family.</text>
</comment>
<dbReference type="PIRSF" id="PIRSF036409">
    <property type="entry name" value="EutP_PduV"/>
    <property type="match status" value="1"/>
</dbReference>
<evidence type="ECO:0000313" key="3">
    <source>
        <dbReference type="EMBL" id="WYJ93156.1"/>
    </source>
</evidence>
<dbReference type="AlphaFoldDB" id="A0A200J955"/>
<protein>
    <submittedName>
        <fullName evidence="2">Ethanolamine utilization protein, EutP</fullName>
    </submittedName>
</protein>
<dbReference type="EMBL" id="NIBQ01000002">
    <property type="protein sequence ID" value="OUZ33714.1"/>
    <property type="molecule type" value="Genomic_DNA"/>
</dbReference>
<dbReference type="EMBL" id="CP147246">
    <property type="protein sequence ID" value="WYJ93156.1"/>
    <property type="molecule type" value="Genomic_DNA"/>
</dbReference>
<dbReference type="OrthoDB" id="6179at2"/>
<dbReference type="GO" id="GO:0006576">
    <property type="term" value="P:biogenic amine metabolic process"/>
    <property type="evidence" value="ECO:0007669"/>
    <property type="project" value="InterPro"/>
</dbReference>
<dbReference type="GO" id="GO:0005524">
    <property type="term" value="F:ATP binding"/>
    <property type="evidence" value="ECO:0007669"/>
    <property type="project" value="UniProtKB-UniRule"/>
</dbReference>
<dbReference type="CDD" id="cd00882">
    <property type="entry name" value="Ras_like_GTPase"/>
    <property type="match status" value="1"/>
</dbReference>
<dbReference type="Pfam" id="PF10662">
    <property type="entry name" value="PduV-EutP"/>
    <property type="match status" value="1"/>
</dbReference>
<dbReference type="NCBIfam" id="TIGR02528">
    <property type="entry name" value="EutP"/>
    <property type="match status" value="1"/>
</dbReference>
<gene>
    <name evidence="3" type="ORF">A5889_000652</name>
    <name evidence="2" type="ORF">A5889_002429</name>
</gene>
<dbReference type="InterPro" id="IPR012381">
    <property type="entry name" value="EutP_PduV"/>
</dbReference>
<dbReference type="SUPFAM" id="SSF52540">
    <property type="entry name" value="P-loop containing nucleoside triphosphate hydrolases"/>
    <property type="match status" value="1"/>
</dbReference>
<dbReference type="Proteomes" id="UP000196151">
    <property type="component" value="Chromosome"/>
</dbReference>
<evidence type="ECO:0000256" key="1">
    <source>
        <dbReference type="PIRNR" id="PIRNR036409"/>
    </source>
</evidence>
<dbReference type="PANTHER" id="PTHR40453:SF1">
    <property type="entry name" value="PROTEIN YOEF"/>
    <property type="match status" value="1"/>
</dbReference>
<dbReference type="RefSeq" id="WP_087641484.1">
    <property type="nucleotide sequence ID" value="NZ_CP147246.1"/>
</dbReference>
<dbReference type="InterPro" id="IPR027417">
    <property type="entry name" value="P-loop_NTPase"/>
</dbReference>
<proteinExistence type="inferred from homology"/>
<name>A0A200J955_9ENTE</name>
<reference evidence="3" key="2">
    <citation type="submission" date="2017-05" db="EMBL/GenBank/DDBJ databases">
        <authorList>
            <consortium name="The Broad Institute Genomics Platform"/>
            <consortium name="The Broad Institute Genomic Center for Infectious Diseases"/>
            <person name="Earl A."/>
            <person name="Manson A."/>
            <person name="Schwartman J."/>
            <person name="Gilmore M."/>
            <person name="Abouelleil A."/>
            <person name="Cao P."/>
            <person name="Chapman S."/>
            <person name="Cusick C."/>
            <person name="Shea T."/>
            <person name="Young S."/>
            <person name="Neafsey D."/>
            <person name="Nusbaum C."/>
            <person name="Birren B."/>
        </authorList>
    </citation>
    <scope>NUCLEOTIDE SEQUENCE</scope>
    <source>
        <strain evidence="3">9D6_DIV0238</strain>
    </source>
</reference>
<sequence length="152" mass="16754">MKKAIFIGSVGCGKTTLSQKLKGEELAYNKTQAIEFHDQIIDTPGEFIQHRNYYSALLTTAVEAELIVLMASAVEKRQTFSPLFASAFAKPCIGIITKIDLATEEDLKQTKRQLELAGAKKIFMISAVEDQGIDELLAYLESDGGDINETLH</sequence>
<keyword evidence="1" id="KW-0547">Nucleotide-binding</keyword>
<dbReference type="PANTHER" id="PTHR40453">
    <property type="entry name" value="PROTEIN YOEF"/>
    <property type="match status" value="1"/>
</dbReference>
<reference evidence="3" key="3">
    <citation type="submission" date="2024-03" db="EMBL/GenBank/DDBJ databases">
        <title>The Genome Sequence of Enterococcus sp. DIV0238c.</title>
        <authorList>
            <consortium name="The Broad Institute Genomics Platform"/>
            <consortium name="The Broad Institute Microbial Omics Core"/>
            <consortium name="The Broad Institute Genomic Center for Infectious Diseases"/>
            <person name="Earl A."/>
            <person name="Manson A."/>
            <person name="Gilmore M."/>
            <person name="Schwartman J."/>
            <person name="Shea T."/>
            <person name="Abouelleil A."/>
            <person name="Cao P."/>
            <person name="Chapman S."/>
            <person name="Cusick C."/>
            <person name="Young S."/>
            <person name="Neafsey D."/>
            <person name="Nusbaum C."/>
            <person name="Birren B."/>
        </authorList>
    </citation>
    <scope>NUCLEOTIDE SEQUENCE</scope>
    <source>
        <strain evidence="3">9D6_DIV0238</strain>
    </source>
</reference>
<reference evidence="2" key="1">
    <citation type="submission" date="2017-05" db="EMBL/GenBank/DDBJ databases">
        <title>The Genome Sequence of Enterococcus sp. 9D6_DIV0238.</title>
        <authorList>
            <consortium name="The Broad Institute Genomics Platform"/>
            <consortium name="The Broad Institute Genomic Center for Infectious Diseases"/>
            <person name="Earl A."/>
            <person name="Manson A."/>
            <person name="Schwartman J."/>
            <person name="Gilmore M."/>
            <person name="Abouelleil A."/>
            <person name="Cao P."/>
            <person name="Chapman S."/>
            <person name="Cusick C."/>
            <person name="Shea T."/>
            <person name="Young S."/>
            <person name="Neafsey D."/>
            <person name="Nusbaum C."/>
            <person name="Birren B."/>
        </authorList>
    </citation>
    <scope>NUCLEOTIDE SEQUENCE [LARGE SCALE GENOMIC DNA]</scope>
    <source>
        <strain evidence="2">9D6_DIV0238</strain>
    </source>
</reference>
<keyword evidence="4" id="KW-1185">Reference proteome</keyword>
<evidence type="ECO:0000313" key="2">
    <source>
        <dbReference type="EMBL" id="OUZ33714.1"/>
    </source>
</evidence>
<dbReference type="Gene3D" id="3.40.50.300">
    <property type="entry name" value="P-loop containing nucleotide triphosphate hydrolases"/>
    <property type="match status" value="1"/>
</dbReference>
<organism evidence="2">
    <name type="scientific">Candidatus Enterococcus dunnyi</name>
    <dbReference type="NCBI Taxonomy" id="1834192"/>
    <lineage>
        <taxon>Bacteria</taxon>
        <taxon>Bacillati</taxon>
        <taxon>Bacillota</taxon>
        <taxon>Bacilli</taxon>
        <taxon>Lactobacillales</taxon>
        <taxon>Enterococcaceae</taxon>
        <taxon>Enterococcus</taxon>
    </lineage>
</organism>
<evidence type="ECO:0000313" key="4">
    <source>
        <dbReference type="Proteomes" id="UP000196151"/>
    </source>
</evidence>
<accession>A0A200J955</accession>